<dbReference type="InterPro" id="IPR011545">
    <property type="entry name" value="DEAD/DEAH_box_helicase_dom"/>
</dbReference>
<name>A0A7M5WU05_9CNID</name>
<dbReference type="GO" id="GO:0009378">
    <property type="term" value="F:four-way junction helicase activity"/>
    <property type="evidence" value="ECO:0007669"/>
    <property type="project" value="TreeGrafter"/>
</dbReference>
<keyword evidence="2" id="KW-0547">Nucleotide-binding</keyword>
<dbReference type="PROSITE" id="PS51194">
    <property type="entry name" value="HELICASE_CTER"/>
    <property type="match status" value="1"/>
</dbReference>
<organism evidence="12 13">
    <name type="scientific">Clytia hemisphaerica</name>
    <dbReference type="NCBI Taxonomy" id="252671"/>
    <lineage>
        <taxon>Eukaryota</taxon>
        <taxon>Metazoa</taxon>
        <taxon>Cnidaria</taxon>
        <taxon>Hydrozoa</taxon>
        <taxon>Hydroidolina</taxon>
        <taxon>Leptothecata</taxon>
        <taxon>Obeliida</taxon>
        <taxon>Clytiidae</taxon>
        <taxon>Clytia</taxon>
    </lineage>
</organism>
<proteinExistence type="inferred from homology"/>
<evidence type="ECO:0000256" key="7">
    <source>
        <dbReference type="ARBA" id="ARBA00034617"/>
    </source>
</evidence>
<evidence type="ECO:0000256" key="9">
    <source>
        <dbReference type="ARBA" id="ARBA00044542"/>
    </source>
</evidence>
<protein>
    <recommendedName>
        <fullName evidence="8">DNA 3'-5' helicase</fullName>
        <ecNumber evidence="8">5.6.2.4</ecNumber>
    </recommendedName>
    <alternativeName>
        <fullName evidence="9">DNA 3'-5' helicase BLM</fullName>
    </alternativeName>
</protein>
<comment type="similarity">
    <text evidence="1">Belongs to the helicase family. RecQ subfamily.</text>
</comment>
<dbReference type="Pfam" id="PF00270">
    <property type="entry name" value="DEAD"/>
    <property type="match status" value="1"/>
</dbReference>
<dbReference type="GO" id="GO:0005524">
    <property type="term" value="F:ATP binding"/>
    <property type="evidence" value="ECO:0007669"/>
    <property type="project" value="UniProtKB-KW"/>
</dbReference>
<dbReference type="PANTHER" id="PTHR13710">
    <property type="entry name" value="DNA HELICASE RECQ FAMILY MEMBER"/>
    <property type="match status" value="1"/>
</dbReference>
<dbReference type="GO" id="GO:0005694">
    <property type="term" value="C:chromosome"/>
    <property type="evidence" value="ECO:0007669"/>
    <property type="project" value="TreeGrafter"/>
</dbReference>
<dbReference type="Pfam" id="PF00271">
    <property type="entry name" value="Helicase_C"/>
    <property type="match status" value="1"/>
</dbReference>
<keyword evidence="6" id="KW-0539">Nucleus</keyword>
<sequence>MATNPLVIVISPLKSLIRNQLDEIKELETFLQIKGCSLDSHNTVDSIKGGGFNLIFGIPELWLSTPVKEMLASSYFRRNLVCVVVDEAHKVAWGLAESSSESAFREAFGRIGEIRSFCAEKVPILALSATIDIDFADIVKACCSMSKYMRLIHSCSDRSNIRLSIVPIKAKSVSCFNWLMKWLVERKSECSKVLIYCNSQNLVSWLFGQFTSVLGLDMYVNGIKDPNNLLINMFHADSPEFVKNRCLKSLTSDEQLPRVVIATSAIGCGINVKNLQYVCHFGPAYSLVDYCQQIGRAGRNGDPNCHAVLYSYPSANKKINEKMKAYIKSKDVCLRTELFSPFSESNNVPPLEIGHTCCSICSSSCTCDTDHTTLFPFEEENDFFMPSPKVSIREVSEKDKASIRTLLKDYHRNCLSENLNFPSSAMSGLTEKIVEEILNNLEYIDSPKFLMDNLSILDSNVAGCVFEIICNFYSDKNLNDLFDIDMEIEPIVKKTDTNIEKYTFSDYEYSDIDTDLENDYL</sequence>
<dbReference type="GO" id="GO:0003677">
    <property type="term" value="F:DNA binding"/>
    <property type="evidence" value="ECO:0007669"/>
    <property type="project" value="UniProtKB-KW"/>
</dbReference>
<feature type="domain" description="Helicase C-terminal" evidence="11">
    <location>
        <begin position="178"/>
        <end position="338"/>
    </location>
</feature>
<dbReference type="GO" id="GO:0005737">
    <property type="term" value="C:cytoplasm"/>
    <property type="evidence" value="ECO:0007669"/>
    <property type="project" value="TreeGrafter"/>
</dbReference>
<dbReference type="EnsemblMetazoa" id="CLYHEMT013062.1">
    <property type="protein sequence ID" value="CLYHEMP013062.1"/>
    <property type="gene ID" value="CLYHEMG013062"/>
</dbReference>
<dbReference type="PROSITE" id="PS51192">
    <property type="entry name" value="HELICASE_ATP_BIND_1"/>
    <property type="match status" value="1"/>
</dbReference>
<dbReference type="GO" id="GO:0000724">
    <property type="term" value="P:double-strand break repair via homologous recombination"/>
    <property type="evidence" value="ECO:0007669"/>
    <property type="project" value="TreeGrafter"/>
</dbReference>
<keyword evidence="13" id="KW-1185">Reference proteome</keyword>
<evidence type="ECO:0000256" key="8">
    <source>
        <dbReference type="ARBA" id="ARBA00034808"/>
    </source>
</evidence>
<dbReference type="InterPro" id="IPR001650">
    <property type="entry name" value="Helicase_C-like"/>
</dbReference>
<dbReference type="GO" id="GO:0005634">
    <property type="term" value="C:nucleus"/>
    <property type="evidence" value="ECO:0007669"/>
    <property type="project" value="TreeGrafter"/>
</dbReference>
<dbReference type="OrthoDB" id="5969256at2759"/>
<comment type="catalytic activity">
    <reaction evidence="7">
        <text>Couples ATP hydrolysis with the unwinding of duplex DNA by translocating in the 3'-5' direction.</text>
        <dbReference type="EC" id="5.6.2.4"/>
    </reaction>
</comment>
<dbReference type="AlphaFoldDB" id="A0A7M5WU05"/>
<evidence type="ECO:0000256" key="4">
    <source>
        <dbReference type="ARBA" id="ARBA00023125"/>
    </source>
</evidence>
<dbReference type="SMART" id="SM00490">
    <property type="entry name" value="HELICc"/>
    <property type="match status" value="1"/>
</dbReference>
<evidence type="ECO:0000256" key="3">
    <source>
        <dbReference type="ARBA" id="ARBA00022840"/>
    </source>
</evidence>
<keyword evidence="4" id="KW-0238">DNA-binding</keyword>
<dbReference type="SUPFAM" id="SSF52540">
    <property type="entry name" value="P-loop containing nucleoside triphosphate hydrolases"/>
    <property type="match status" value="1"/>
</dbReference>
<keyword evidence="3" id="KW-0067">ATP-binding</keyword>
<dbReference type="Proteomes" id="UP000594262">
    <property type="component" value="Unplaced"/>
</dbReference>
<evidence type="ECO:0000313" key="13">
    <source>
        <dbReference type="Proteomes" id="UP000594262"/>
    </source>
</evidence>
<evidence type="ECO:0000256" key="6">
    <source>
        <dbReference type="ARBA" id="ARBA00023242"/>
    </source>
</evidence>
<evidence type="ECO:0000256" key="2">
    <source>
        <dbReference type="ARBA" id="ARBA00022741"/>
    </source>
</evidence>
<dbReference type="EC" id="5.6.2.4" evidence="8"/>
<dbReference type="InterPro" id="IPR027417">
    <property type="entry name" value="P-loop_NTPase"/>
</dbReference>
<dbReference type="GO" id="GO:0043138">
    <property type="term" value="F:3'-5' DNA helicase activity"/>
    <property type="evidence" value="ECO:0007669"/>
    <property type="project" value="UniProtKB-EC"/>
</dbReference>
<evidence type="ECO:0000256" key="1">
    <source>
        <dbReference type="ARBA" id="ARBA00005446"/>
    </source>
</evidence>
<feature type="domain" description="Helicase ATP-binding" evidence="10">
    <location>
        <begin position="1"/>
        <end position="149"/>
    </location>
</feature>
<evidence type="ECO:0000259" key="11">
    <source>
        <dbReference type="PROSITE" id="PS51194"/>
    </source>
</evidence>
<dbReference type="PANTHER" id="PTHR13710:SF153">
    <property type="entry name" value="RECQ-LIKE DNA HELICASE BLM"/>
    <property type="match status" value="1"/>
</dbReference>
<evidence type="ECO:0000313" key="12">
    <source>
        <dbReference type="EnsemblMetazoa" id="CLYHEMP013062.1"/>
    </source>
</evidence>
<accession>A0A7M5WU05</accession>
<keyword evidence="5" id="KW-0413">Isomerase</keyword>
<dbReference type="Gene3D" id="3.40.50.300">
    <property type="entry name" value="P-loop containing nucleotide triphosphate hydrolases"/>
    <property type="match status" value="2"/>
</dbReference>
<evidence type="ECO:0000259" key="10">
    <source>
        <dbReference type="PROSITE" id="PS51192"/>
    </source>
</evidence>
<evidence type="ECO:0000256" key="5">
    <source>
        <dbReference type="ARBA" id="ARBA00023235"/>
    </source>
</evidence>
<dbReference type="InterPro" id="IPR014001">
    <property type="entry name" value="Helicase_ATP-bd"/>
</dbReference>
<reference evidence="12" key="1">
    <citation type="submission" date="2021-01" db="UniProtKB">
        <authorList>
            <consortium name="EnsemblMetazoa"/>
        </authorList>
    </citation>
    <scope>IDENTIFICATION</scope>
</reference>